<evidence type="ECO:0000313" key="1">
    <source>
        <dbReference type="EMBL" id="KAF4144331.1"/>
    </source>
</evidence>
<organism evidence="1 3">
    <name type="scientific">Phytophthora infestans</name>
    <name type="common">Potato late blight agent</name>
    <name type="synonym">Botrytis infestans</name>
    <dbReference type="NCBI Taxonomy" id="4787"/>
    <lineage>
        <taxon>Eukaryota</taxon>
        <taxon>Sar</taxon>
        <taxon>Stramenopiles</taxon>
        <taxon>Oomycota</taxon>
        <taxon>Peronosporomycetes</taxon>
        <taxon>Peronosporales</taxon>
        <taxon>Peronosporaceae</taxon>
        <taxon>Phytophthora</taxon>
    </lineage>
</organism>
<dbReference type="AlphaFoldDB" id="A0A8S9UUF0"/>
<accession>A0A8S9UUF0</accession>
<comment type="caution">
    <text evidence="1">The sequence shown here is derived from an EMBL/GenBank/DDBJ whole genome shotgun (WGS) entry which is preliminary data.</text>
</comment>
<dbReference type="EMBL" id="JAACNO010000211">
    <property type="protein sequence ID" value="KAF4148859.1"/>
    <property type="molecule type" value="Genomic_DNA"/>
</dbReference>
<proteinExistence type="predicted"/>
<dbReference type="Proteomes" id="UP000704712">
    <property type="component" value="Unassembled WGS sequence"/>
</dbReference>
<protein>
    <submittedName>
        <fullName evidence="1">Uncharacterized protein</fullName>
    </submittedName>
</protein>
<sequence length="164" mass="18831">MATEFRNLISDLQLGKSATTSKSIAREQQSEWRSWPWDDGKLDYAVPIGWEVSARANVKTMWNLWFFGDRGAKIRPYRQLSKQHDVSAAHRMRHSRVSIVMEYLEQLAKETTALPAEVTRISDLQIPTADKVFDAAFSTMMSNLYTTIPKRAEELSCGTLYNRL</sequence>
<evidence type="ECO:0000313" key="3">
    <source>
        <dbReference type="Proteomes" id="UP000704712"/>
    </source>
</evidence>
<dbReference type="EMBL" id="JAACNO010000864">
    <property type="protein sequence ID" value="KAF4144331.1"/>
    <property type="molecule type" value="Genomic_DNA"/>
</dbReference>
<reference evidence="1" key="1">
    <citation type="submission" date="2020-03" db="EMBL/GenBank/DDBJ databases">
        <title>Hybrid Assembly of Korean Phytophthora infestans isolates.</title>
        <authorList>
            <person name="Prokchorchik M."/>
            <person name="Lee Y."/>
            <person name="Seo J."/>
            <person name="Cho J.-H."/>
            <person name="Park Y.-E."/>
            <person name="Jang D.-C."/>
            <person name="Im J.-S."/>
            <person name="Choi J.-G."/>
            <person name="Park H.-J."/>
            <person name="Lee G.-B."/>
            <person name="Lee Y.-G."/>
            <person name="Hong S.-Y."/>
            <person name="Cho K."/>
            <person name="Sohn K.H."/>
        </authorList>
    </citation>
    <scope>NUCLEOTIDE SEQUENCE</scope>
    <source>
        <strain evidence="1">KR_2_A2</strain>
    </source>
</reference>
<evidence type="ECO:0000313" key="2">
    <source>
        <dbReference type="EMBL" id="KAF4148859.1"/>
    </source>
</evidence>
<name>A0A8S9UUF0_PHYIN</name>
<gene>
    <name evidence="2" type="ORF">GN958_ATG01933</name>
    <name evidence="1" type="ORF">GN958_ATG06481</name>
</gene>